<accession>A0A7W7YTH2</accession>
<sequence length="387" mass="41995">MSDSPSNRDLSQLSALLAVASHAPAPPKPKKPTPAPANDNRAPDVLAWPTLERLAHRGDEARVYALRHWRNLCFPGSSYIPPEPTDDDTDEPQVEVRPSEAELLRAVGWTVTGRERWEHTGKLVNTYASADLSPSVKRHRNGTVDIELGDLVFRDGALIEWGRTKRGRALRPVERARGVKGASPKERTEAAILAYLRAPATTPSPFTAVSLRRPFSGERAIPDLYDPLRREAPSANDKLGRFGVEEARAVLRDHGVDGSVAFADLPVAATQCKDALVVGPQWVGGIKKPKPLGEISAAAGPECDLSRRIETGDYVDHLRRILGDHAKVLDLAIGDATAQEIGSAMGKGRSYAEKVGPWLIDAAIDALIAADETARWVVDEKKKKIAA</sequence>
<name>A0A7W7YTH2_9HYPH</name>
<reference evidence="2 3" key="1">
    <citation type="submission" date="2020-08" db="EMBL/GenBank/DDBJ databases">
        <title>Genomic Encyclopedia of Type Strains, Phase IV (KMG-IV): sequencing the most valuable type-strain genomes for metagenomic binning, comparative biology and taxonomic classification.</title>
        <authorList>
            <person name="Goeker M."/>
        </authorList>
    </citation>
    <scope>NUCLEOTIDE SEQUENCE [LARGE SCALE GENOMIC DNA]</scope>
    <source>
        <strain evidence="2 3">DSM 21319</strain>
    </source>
</reference>
<feature type="compositionally biased region" description="Low complexity" evidence="1">
    <location>
        <begin position="10"/>
        <end position="23"/>
    </location>
</feature>
<proteinExistence type="predicted"/>
<dbReference type="Proteomes" id="UP000535406">
    <property type="component" value="Unassembled WGS sequence"/>
</dbReference>
<dbReference type="RefSeq" id="WP_184142077.1">
    <property type="nucleotide sequence ID" value="NZ_JACHIK010000003.1"/>
</dbReference>
<protein>
    <submittedName>
        <fullName evidence="2">Uncharacterized protein</fullName>
    </submittedName>
</protein>
<organism evidence="2 3">
    <name type="scientific">Shinella fusca</name>
    <dbReference type="NCBI Taxonomy" id="544480"/>
    <lineage>
        <taxon>Bacteria</taxon>
        <taxon>Pseudomonadati</taxon>
        <taxon>Pseudomonadota</taxon>
        <taxon>Alphaproteobacteria</taxon>
        <taxon>Hyphomicrobiales</taxon>
        <taxon>Rhizobiaceae</taxon>
        <taxon>Shinella</taxon>
    </lineage>
</organism>
<keyword evidence="3" id="KW-1185">Reference proteome</keyword>
<evidence type="ECO:0000256" key="1">
    <source>
        <dbReference type="SAM" id="MobiDB-lite"/>
    </source>
</evidence>
<dbReference type="AlphaFoldDB" id="A0A7W7YTH2"/>
<feature type="compositionally biased region" description="Pro residues" evidence="1">
    <location>
        <begin position="24"/>
        <end position="35"/>
    </location>
</feature>
<evidence type="ECO:0000313" key="2">
    <source>
        <dbReference type="EMBL" id="MBB5041947.1"/>
    </source>
</evidence>
<evidence type="ECO:0000313" key="3">
    <source>
        <dbReference type="Proteomes" id="UP000535406"/>
    </source>
</evidence>
<gene>
    <name evidence="2" type="ORF">HNQ66_001330</name>
</gene>
<dbReference type="EMBL" id="JACHIK010000003">
    <property type="protein sequence ID" value="MBB5041947.1"/>
    <property type="molecule type" value="Genomic_DNA"/>
</dbReference>
<feature type="region of interest" description="Disordered" evidence="1">
    <location>
        <begin position="1"/>
        <end position="43"/>
    </location>
</feature>
<comment type="caution">
    <text evidence="2">The sequence shown here is derived from an EMBL/GenBank/DDBJ whole genome shotgun (WGS) entry which is preliminary data.</text>
</comment>